<dbReference type="Gene3D" id="3.30.1520.10">
    <property type="entry name" value="Phox-like domain"/>
    <property type="match status" value="1"/>
</dbReference>
<dbReference type="PANTHER" id="PTHR47194:SF4">
    <property type="entry name" value="SORTING NEXIN-29"/>
    <property type="match status" value="1"/>
</dbReference>
<sequence length="108" mass="12115">MLAVWMALMDDCLLYGAVSDQDAKFVEERRKQLQNYLRSVMNKVIQMVPEFASSPKKETLIQLMPFFVSGSTAVLHDALIARGPKRTPGAVSGAEMEARPQALEFLKR</sequence>
<dbReference type="Proteomes" id="UP001266305">
    <property type="component" value="Unassembled WGS sequence"/>
</dbReference>
<dbReference type="InterPro" id="IPR036871">
    <property type="entry name" value="PX_dom_sf"/>
</dbReference>
<keyword evidence="2" id="KW-0732">Signal</keyword>
<organism evidence="3 4">
    <name type="scientific">Saguinus oedipus</name>
    <name type="common">Cotton-top tamarin</name>
    <name type="synonym">Oedipomidas oedipus</name>
    <dbReference type="NCBI Taxonomy" id="9490"/>
    <lineage>
        <taxon>Eukaryota</taxon>
        <taxon>Metazoa</taxon>
        <taxon>Chordata</taxon>
        <taxon>Craniata</taxon>
        <taxon>Vertebrata</taxon>
        <taxon>Euteleostomi</taxon>
        <taxon>Mammalia</taxon>
        <taxon>Eutheria</taxon>
        <taxon>Euarchontoglires</taxon>
        <taxon>Primates</taxon>
        <taxon>Haplorrhini</taxon>
        <taxon>Platyrrhini</taxon>
        <taxon>Cebidae</taxon>
        <taxon>Callitrichinae</taxon>
        <taxon>Saguinus</taxon>
    </lineage>
</organism>
<feature type="region of interest" description="Disordered" evidence="1">
    <location>
        <begin position="86"/>
        <end position="108"/>
    </location>
</feature>
<gene>
    <name evidence="3" type="ORF">P7K49_023008</name>
</gene>
<accession>A0ABQ9UKE7</accession>
<evidence type="ECO:0000313" key="4">
    <source>
        <dbReference type="Proteomes" id="UP001266305"/>
    </source>
</evidence>
<evidence type="ECO:0000256" key="1">
    <source>
        <dbReference type="SAM" id="MobiDB-lite"/>
    </source>
</evidence>
<dbReference type="EMBL" id="JASSZA010000011">
    <property type="protein sequence ID" value="KAK2097557.1"/>
    <property type="molecule type" value="Genomic_DNA"/>
</dbReference>
<dbReference type="PANTHER" id="PTHR47194">
    <property type="entry name" value="SORTING NEXIN-29-RELATED"/>
    <property type="match status" value="1"/>
</dbReference>
<protein>
    <submittedName>
        <fullName evidence="3">Uncharacterized protein</fullName>
    </submittedName>
</protein>
<reference evidence="3 4" key="1">
    <citation type="submission" date="2023-05" db="EMBL/GenBank/DDBJ databases">
        <title>B98-5 Cell Line De Novo Hybrid Assembly: An Optical Mapping Approach.</title>
        <authorList>
            <person name="Kananen K."/>
            <person name="Auerbach J.A."/>
            <person name="Kautto E."/>
            <person name="Blachly J.S."/>
        </authorList>
    </citation>
    <scope>NUCLEOTIDE SEQUENCE [LARGE SCALE GENOMIC DNA]</scope>
    <source>
        <strain evidence="3">B95-8</strain>
        <tissue evidence="3">Cell line</tissue>
    </source>
</reference>
<feature type="non-terminal residue" evidence="3">
    <location>
        <position position="108"/>
    </location>
</feature>
<name>A0ABQ9UKE7_SAGOE</name>
<proteinExistence type="predicted"/>
<evidence type="ECO:0000256" key="2">
    <source>
        <dbReference type="SAM" id="SignalP"/>
    </source>
</evidence>
<feature type="chain" id="PRO_5045042922" evidence="2">
    <location>
        <begin position="20"/>
        <end position="108"/>
    </location>
</feature>
<feature type="signal peptide" evidence="2">
    <location>
        <begin position="1"/>
        <end position="19"/>
    </location>
</feature>
<comment type="caution">
    <text evidence="3">The sequence shown here is derived from an EMBL/GenBank/DDBJ whole genome shotgun (WGS) entry which is preliminary data.</text>
</comment>
<keyword evidence="4" id="KW-1185">Reference proteome</keyword>
<evidence type="ECO:0000313" key="3">
    <source>
        <dbReference type="EMBL" id="KAK2097557.1"/>
    </source>
</evidence>